<dbReference type="Proteomes" id="UP000638648">
    <property type="component" value="Unassembled WGS sequence"/>
</dbReference>
<organism evidence="2 3">
    <name type="scientific">Actinopolymorpha pittospori</name>
    <dbReference type="NCBI Taxonomy" id="648752"/>
    <lineage>
        <taxon>Bacteria</taxon>
        <taxon>Bacillati</taxon>
        <taxon>Actinomycetota</taxon>
        <taxon>Actinomycetes</taxon>
        <taxon>Propionibacteriales</taxon>
        <taxon>Actinopolymorphaceae</taxon>
        <taxon>Actinopolymorpha</taxon>
    </lineage>
</organism>
<dbReference type="Gene3D" id="2.10.109.10">
    <property type="entry name" value="Umud Fragment, subunit A"/>
    <property type="match status" value="1"/>
</dbReference>
<dbReference type="InterPro" id="IPR036286">
    <property type="entry name" value="LexA/Signal_pep-like_sf"/>
</dbReference>
<dbReference type="CDD" id="cd06462">
    <property type="entry name" value="Peptidase_S24_S26"/>
    <property type="match status" value="1"/>
</dbReference>
<gene>
    <name evidence="2" type="ORF">HEB94_008492</name>
</gene>
<name>A0A927RE08_9ACTN</name>
<feature type="domain" description="Peptidase S24/S26A/S26B/S26C" evidence="1">
    <location>
        <begin position="1"/>
        <end position="56"/>
    </location>
</feature>
<proteinExistence type="predicted"/>
<keyword evidence="3" id="KW-1185">Reference proteome</keyword>
<dbReference type="EMBL" id="JADBEM010000001">
    <property type="protein sequence ID" value="MBE1611644.1"/>
    <property type="molecule type" value="Genomic_DNA"/>
</dbReference>
<accession>A0A927RE08</accession>
<evidence type="ECO:0000259" key="1">
    <source>
        <dbReference type="Pfam" id="PF00717"/>
    </source>
</evidence>
<dbReference type="InterPro" id="IPR015927">
    <property type="entry name" value="Peptidase_S24_S26A/B/C"/>
</dbReference>
<protein>
    <recommendedName>
        <fullName evidence="1">Peptidase S24/S26A/S26B/S26C domain-containing protein</fullName>
    </recommendedName>
</protein>
<dbReference type="AlphaFoldDB" id="A0A927RE08"/>
<evidence type="ECO:0000313" key="3">
    <source>
        <dbReference type="Proteomes" id="UP000638648"/>
    </source>
</evidence>
<dbReference type="SUPFAM" id="SSF51306">
    <property type="entry name" value="LexA/Signal peptidase"/>
    <property type="match status" value="1"/>
</dbReference>
<sequence>MQPTLWDGDRLVVRYVDHARPGDLVLVRLPHRPLSVKRLVRREPEGGWWVERDNPHEGVDSWQIGAIPDGDLVAVVVTRLRVLNSVARWRRRTRTRRPA</sequence>
<evidence type="ECO:0000313" key="2">
    <source>
        <dbReference type="EMBL" id="MBE1611644.1"/>
    </source>
</evidence>
<comment type="caution">
    <text evidence="2">The sequence shown here is derived from an EMBL/GenBank/DDBJ whole genome shotgun (WGS) entry which is preliminary data.</text>
</comment>
<dbReference type="Pfam" id="PF00717">
    <property type="entry name" value="Peptidase_S24"/>
    <property type="match status" value="1"/>
</dbReference>
<reference evidence="2" key="1">
    <citation type="submission" date="2020-10" db="EMBL/GenBank/DDBJ databases">
        <title>Sequencing the genomes of 1000 actinobacteria strains.</title>
        <authorList>
            <person name="Klenk H.-P."/>
        </authorList>
    </citation>
    <scope>NUCLEOTIDE SEQUENCE</scope>
    <source>
        <strain evidence="2">DSM 45354</strain>
    </source>
</reference>